<keyword evidence="5" id="KW-0418">Kinase</keyword>
<dbReference type="InterPro" id="IPR035965">
    <property type="entry name" value="PAS-like_dom_sf"/>
</dbReference>
<dbReference type="InterPro" id="IPR013655">
    <property type="entry name" value="PAS_fold_3"/>
</dbReference>
<name>A0A5C6M3Z3_9PLAN</name>
<evidence type="ECO:0000313" key="10">
    <source>
        <dbReference type="Proteomes" id="UP000321083"/>
    </source>
</evidence>
<evidence type="ECO:0000259" key="8">
    <source>
        <dbReference type="PROSITE" id="PS50113"/>
    </source>
</evidence>
<dbReference type="Pfam" id="PF00512">
    <property type="entry name" value="HisKA"/>
    <property type="match status" value="1"/>
</dbReference>
<dbReference type="AlphaFoldDB" id="A0A5C6M3Z3"/>
<keyword evidence="10" id="KW-1185">Reference proteome</keyword>
<evidence type="ECO:0000313" key="9">
    <source>
        <dbReference type="EMBL" id="TWW08829.1"/>
    </source>
</evidence>
<dbReference type="Gene3D" id="1.10.287.130">
    <property type="match status" value="1"/>
</dbReference>
<evidence type="ECO:0000259" key="7">
    <source>
        <dbReference type="PROSITE" id="PS50112"/>
    </source>
</evidence>
<dbReference type="InterPro" id="IPR005467">
    <property type="entry name" value="His_kinase_dom"/>
</dbReference>
<dbReference type="PROSITE" id="PS50109">
    <property type="entry name" value="HIS_KIN"/>
    <property type="match status" value="1"/>
</dbReference>
<dbReference type="InterPro" id="IPR003661">
    <property type="entry name" value="HisK_dim/P_dom"/>
</dbReference>
<evidence type="ECO:0000256" key="2">
    <source>
        <dbReference type="ARBA" id="ARBA00012438"/>
    </source>
</evidence>
<dbReference type="CDD" id="cd00082">
    <property type="entry name" value="HisKA"/>
    <property type="match status" value="1"/>
</dbReference>
<dbReference type="SMART" id="SM00387">
    <property type="entry name" value="HATPase_c"/>
    <property type="match status" value="1"/>
</dbReference>
<dbReference type="Gene3D" id="3.30.565.10">
    <property type="entry name" value="Histidine kinase-like ATPase, C-terminal domain"/>
    <property type="match status" value="1"/>
</dbReference>
<evidence type="ECO:0000256" key="4">
    <source>
        <dbReference type="ARBA" id="ARBA00022679"/>
    </source>
</evidence>
<dbReference type="SMART" id="SM00086">
    <property type="entry name" value="PAC"/>
    <property type="match status" value="1"/>
</dbReference>
<dbReference type="InterPro" id="IPR036890">
    <property type="entry name" value="HATPase_C_sf"/>
</dbReference>
<dbReference type="InterPro" id="IPR004358">
    <property type="entry name" value="Sig_transdc_His_kin-like_C"/>
</dbReference>
<comment type="caution">
    <text evidence="9">The sequence shown here is derived from an EMBL/GenBank/DDBJ whole genome shotgun (WGS) entry which is preliminary data.</text>
</comment>
<dbReference type="SUPFAM" id="SSF55874">
    <property type="entry name" value="ATPase domain of HSP90 chaperone/DNA topoisomerase II/histidine kinase"/>
    <property type="match status" value="1"/>
</dbReference>
<sequence>MTAIDAAETGVFDCLVPSSAEPGKIIWSKYHEILFGFAPGEFDGTSHSFRSRLHPEDRDRVIEELARARQEMRSYEIETRVCHPDGTVKWVLARGKPFFDDSLKRIRVRGTVVDMTDKKRLSEELIAAKEKAEAATRSKDAFLASISHEIRTPLSAIIGFADLLADPELVSNDRATAVEVVRKNGRHLLELINDILDVSCMELGKLTTSIRNYSPAHVITEAMAAVAKKAQEKQVTLSSSIAPNVPTIIATDPFRLRQILMNLLVNAVKFSHAGGHISISAHVQTGSHSKTSPCYVIDVQDSGAGIAPEFIDSLFKPFAQSQATKASSQGGVGLGLYLSREIAR</sequence>
<dbReference type="Proteomes" id="UP000321083">
    <property type="component" value="Unassembled WGS sequence"/>
</dbReference>
<feature type="non-terminal residue" evidence="9">
    <location>
        <position position="344"/>
    </location>
</feature>
<dbReference type="InterPro" id="IPR003594">
    <property type="entry name" value="HATPase_dom"/>
</dbReference>
<evidence type="ECO:0000256" key="1">
    <source>
        <dbReference type="ARBA" id="ARBA00000085"/>
    </source>
</evidence>
<dbReference type="PROSITE" id="PS50112">
    <property type="entry name" value="PAS"/>
    <property type="match status" value="1"/>
</dbReference>
<evidence type="ECO:0000256" key="5">
    <source>
        <dbReference type="ARBA" id="ARBA00022777"/>
    </source>
</evidence>
<dbReference type="PROSITE" id="PS50113">
    <property type="entry name" value="PAC"/>
    <property type="match status" value="1"/>
</dbReference>
<dbReference type="PANTHER" id="PTHR43047">
    <property type="entry name" value="TWO-COMPONENT HISTIDINE PROTEIN KINASE"/>
    <property type="match status" value="1"/>
</dbReference>
<dbReference type="Pfam" id="PF08447">
    <property type="entry name" value="PAS_3"/>
    <property type="match status" value="1"/>
</dbReference>
<protein>
    <recommendedName>
        <fullName evidence="2">histidine kinase</fullName>
        <ecNumber evidence="2">2.7.13.3</ecNumber>
    </recommendedName>
</protein>
<keyword evidence="3" id="KW-0597">Phosphoprotein</keyword>
<dbReference type="InterPro" id="IPR000700">
    <property type="entry name" value="PAS-assoc_C"/>
</dbReference>
<reference evidence="9 10" key="2">
    <citation type="submission" date="2019-08" db="EMBL/GenBank/DDBJ databases">
        <authorList>
            <person name="Henke P."/>
        </authorList>
    </citation>
    <scope>NUCLEOTIDE SEQUENCE [LARGE SCALE GENOMIC DNA]</scope>
    <source>
        <strain evidence="9">Phe10_nw2017</strain>
    </source>
</reference>
<dbReference type="InterPro" id="IPR001610">
    <property type="entry name" value="PAC"/>
</dbReference>
<reference evidence="9 10" key="1">
    <citation type="submission" date="2019-08" db="EMBL/GenBank/DDBJ databases">
        <title>100 year-old enigma solved: identification of Planctomyces bekefii, the type genus and species of the phylum Planctomycetes.</title>
        <authorList>
            <person name="Svetlana D.N."/>
            <person name="Overmann J."/>
        </authorList>
    </citation>
    <scope>NUCLEOTIDE SEQUENCE [LARGE SCALE GENOMIC DNA]</scope>
    <source>
        <strain evidence="9">Phe10_nw2017</strain>
    </source>
</reference>
<keyword evidence="4" id="KW-0808">Transferase</keyword>
<dbReference type="PRINTS" id="PR00344">
    <property type="entry name" value="BCTRLSENSOR"/>
</dbReference>
<dbReference type="InterPro" id="IPR000014">
    <property type="entry name" value="PAS"/>
</dbReference>
<evidence type="ECO:0000256" key="3">
    <source>
        <dbReference type="ARBA" id="ARBA00022553"/>
    </source>
</evidence>
<feature type="domain" description="Histidine kinase" evidence="6">
    <location>
        <begin position="145"/>
        <end position="344"/>
    </location>
</feature>
<evidence type="ECO:0000259" key="6">
    <source>
        <dbReference type="PROSITE" id="PS50109"/>
    </source>
</evidence>
<dbReference type="GO" id="GO:0000155">
    <property type="term" value="F:phosphorelay sensor kinase activity"/>
    <property type="evidence" value="ECO:0007669"/>
    <property type="project" value="InterPro"/>
</dbReference>
<dbReference type="SMART" id="SM00388">
    <property type="entry name" value="HisKA"/>
    <property type="match status" value="1"/>
</dbReference>
<dbReference type="EMBL" id="SRHE01000488">
    <property type="protein sequence ID" value="TWW08829.1"/>
    <property type="molecule type" value="Genomic_DNA"/>
</dbReference>
<dbReference type="SUPFAM" id="SSF47384">
    <property type="entry name" value="Homodimeric domain of signal transducing histidine kinase"/>
    <property type="match status" value="1"/>
</dbReference>
<feature type="domain" description="PAC" evidence="8">
    <location>
        <begin position="75"/>
        <end position="127"/>
    </location>
</feature>
<gene>
    <name evidence="9" type="ORF">E3A20_20420</name>
</gene>
<dbReference type="NCBIfam" id="TIGR00229">
    <property type="entry name" value="sensory_box"/>
    <property type="match status" value="1"/>
</dbReference>
<dbReference type="Gene3D" id="2.10.70.100">
    <property type="match status" value="1"/>
</dbReference>
<comment type="catalytic activity">
    <reaction evidence="1">
        <text>ATP + protein L-histidine = ADP + protein N-phospho-L-histidine.</text>
        <dbReference type="EC" id="2.7.13.3"/>
    </reaction>
</comment>
<organism evidence="9 10">
    <name type="scientific">Planctomyces bekefii</name>
    <dbReference type="NCBI Taxonomy" id="1653850"/>
    <lineage>
        <taxon>Bacteria</taxon>
        <taxon>Pseudomonadati</taxon>
        <taxon>Planctomycetota</taxon>
        <taxon>Planctomycetia</taxon>
        <taxon>Planctomycetales</taxon>
        <taxon>Planctomycetaceae</taxon>
        <taxon>Planctomyces</taxon>
    </lineage>
</organism>
<dbReference type="CDD" id="cd00130">
    <property type="entry name" value="PAS"/>
    <property type="match status" value="1"/>
</dbReference>
<dbReference type="EC" id="2.7.13.3" evidence="2"/>
<dbReference type="InterPro" id="IPR036097">
    <property type="entry name" value="HisK_dim/P_sf"/>
</dbReference>
<dbReference type="SUPFAM" id="SSF55785">
    <property type="entry name" value="PYP-like sensor domain (PAS domain)"/>
    <property type="match status" value="1"/>
</dbReference>
<dbReference type="Pfam" id="PF02518">
    <property type="entry name" value="HATPase_c"/>
    <property type="match status" value="1"/>
</dbReference>
<dbReference type="Gene3D" id="3.30.450.20">
    <property type="entry name" value="PAS domain"/>
    <property type="match status" value="1"/>
</dbReference>
<accession>A0A5C6M3Z3</accession>
<feature type="domain" description="PAS" evidence="7">
    <location>
        <begin position="34"/>
        <end position="72"/>
    </location>
</feature>
<proteinExistence type="predicted"/>